<gene>
    <name evidence="1" type="ORF">RPERSI_LOCUS26492</name>
</gene>
<evidence type="ECO:0000313" key="1">
    <source>
        <dbReference type="EMBL" id="CAG8825463.1"/>
    </source>
</evidence>
<organism evidence="1 2">
    <name type="scientific">Racocetra persica</name>
    <dbReference type="NCBI Taxonomy" id="160502"/>
    <lineage>
        <taxon>Eukaryota</taxon>
        <taxon>Fungi</taxon>
        <taxon>Fungi incertae sedis</taxon>
        <taxon>Mucoromycota</taxon>
        <taxon>Glomeromycotina</taxon>
        <taxon>Glomeromycetes</taxon>
        <taxon>Diversisporales</taxon>
        <taxon>Gigasporaceae</taxon>
        <taxon>Racocetra</taxon>
    </lineage>
</organism>
<proteinExistence type="predicted"/>
<name>A0ACA9S4V0_9GLOM</name>
<protein>
    <submittedName>
        <fullName evidence="1">31561_t:CDS:1</fullName>
    </submittedName>
</protein>
<feature type="non-terminal residue" evidence="1">
    <location>
        <position position="142"/>
    </location>
</feature>
<evidence type="ECO:0000313" key="2">
    <source>
        <dbReference type="Proteomes" id="UP000789920"/>
    </source>
</evidence>
<sequence length="142" mass="16731">DFETLKEAYAAISKSKYAVLAKREPQLKASRKRNFSGDFNQTYSVQLTPVCHKRLPHNERELRDAILAILNVLNLLHEKGRNGQKPEFHLDHWPESAYNKYDYKCDLFLVDKLFDQLSFTFSPNAQELCDYLEQQRFNNCNE</sequence>
<keyword evidence="2" id="KW-1185">Reference proteome</keyword>
<reference evidence="1" key="1">
    <citation type="submission" date="2021-06" db="EMBL/GenBank/DDBJ databases">
        <authorList>
            <person name="Kallberg Y."/>
            <person name="Tangrot J."/>
            <person name="Rosling A."/>
        </authorList>
    </citation>
    <scope>NUCLEOTIDE SEQUENCE</scope>
    <source>
        <strain evidence="1">MA461A</strain>
    </source>
</reference>
<accession>A0ACA9S4V0</accession>
<comment type="caution">
    <text evidence="1">The sequence shown here is derived from an EMBL/GenBank/DDBJ whole genome shotgun (WGS) entry which is preliminary data.</text>
</comment>
<dbReference type="Proteomes" id="UP000789920">
    <property type="component" value="Unassembled WGS sequence"/>
</dbReference>
<feature type="non-terminal residue" evidence="1">
    <location>
        <position position="1"/>
    </location>
</feature>
<dbReference type="EMBL" id="CAJVQC010090558">
    <property type="protein sequence ID" value="CAG8825463.1"/>
    <property type="molecule type" value="Genomic_DNA"/>
</dbReference>